<sequence>MKREVIELSNTLKEMDKVELVNLERLAHLLKGLSAAEFETLEILLDEDASKTIAQSISELKSEQRIPIDEW</sequence>
<dbReference type="EMBL" id="JAANXD010000098">
    <property type="protein sequence ID" value="MBS1259530.1"/>
    <property type="molecule type" value="Genomic_DNA"/>
</dbReference>
<protein>
    <submittedName>
        <fullName evidence="1">Uncharacterized protein</fullName>
    </submittedName>
</protein>
<evidence type="ECO:0000313" key="2">
    <source>
        <dbReference type="Proteomes" id="UP000722750"/>
    </source>
</evidence>
<proteinExistence type="predicted"/>
<reference evidence="1" key="1">
    <citation type="journal article" date="2021" name="ISME J.">
        <title>Fine-scale metabolic discontinuity in a stratified prokaryote microbiome of a Red Sea deep halocline.</title>
        <authorList>
            <person name="Michoud G."/>
            <person name="Ngugi D.K."/>
            <person name="Barozzi A."/>
            <person name="Merlino G."/>
            <person name="Calleja M.L."/>
            <person name="Delgado-Huertas A."/>
            <person name="Moran X.A.G."/>
            <person name="Daffonchio D."/>
        </authorList>
    </citation>
    <scope>NUCLEOTIDE SEQUENCE</scope>
    <source>
        <strain evidence="1">SuakinDeep_MAG55_1</strain>
    </source>
</reference>
<evidence type="ECO:0000313" key="1">
    <source>
        <dbReference type="EMBL" id="MBS1259530.1"/>
    </source>
</evidence>
<dbReference type="AlphaFoldDB" id="A0A942A2T2"/>
<comment type="caution">
    <text evidence="1">The sequence shown here is derived from an EMBL/GenBank/DDBJ whole genome shotgun (WGS) entry which is preliminary data.</text>
</comment>
<organism evidence="1 2">
    <name type="scientific">Candidatus Scalindua arabica</name>
    <dbReference type="NCBI Taxonomy" id="1127984"/>
    <lineage>
        <taxon>Bacteria</taxon>
        <taxon>Pseudomonadati</taxon>
        <taxon>Planctomycetota</taxon>
        <taxon>Candidatus Brocadiia</taxon>
        <taxon>Candidatus Brocadiales</taxon>
        <taxon>Candidatus Scalinduaceae</taxon>
        <taxon>Candidatus Scalindua</taxon>
    </lineage>
</organism>
<gene>
    <name evidence="1" type="ORF">MAG551_02602</name>
</gene>
<accession>A0A942A2T2</accession>
<dbReference type="Proteomes" id="UP000722750">
    <property type="component" value="Unassembled WGS sequence"/>
</dbReference>
<name>A0A942A2T2_9BACT</name>